<evidence type="ECO:0000256" key="1">
    <source>
        <dbReference type="SAM" id="MobiDB-lite"/>
    </source>
</evidence>
<feature type="region of interest" description="Disordered" evidence="1">
    <location>
        <begin position="1"/>
        <end position="33"/>
    </location>
</feature>
<accession>A0A2T9YA19</accession>
<organism evidence="2 3">
    <name type="scientific">Smittium simulii</name>
    <dbReference type="NCBI Taxonomy" id="133385"/>
    <lineage>
        <taxon>Eukaryota</taxon>
        <taxon>Fungi</taxon>
        <taxon>Fungi incertae sedis</taxon>
        <taxon>Zoopagomycota</taxon>
        <taxon>Kickxellomycotina</taxon>
        <taxon>Harpellomycetes</taxon>
        <taxon>Harpellales</taxon>
        <taxon>Legeriomycetaceae</taxon>
        <taxon>Smittium</taxon>
    </lineage>
</organism>
<evidence type="ECO:0000313" key="2">
    <source>
        <dbReference type="EMBL" id="PVU89172.1"/>
    </source>
</evidence>
<dbReference type="AlphaFoldDB" id="A0A2T9YA19"/>
<feature type="region of interest" description="Disordered" evidence="1">
    <location>
        <begin position="88"/>
        <end position="130"/>
    </location>
</feature>
<reference evidence="2 3" key="1">
    <citation type="journal article" date="2018" name="MBio">
        <title>Comparative Genomics Reveals the Core Gene Toolbox for the Fungus-Insect Symbiosis.</title>
        <authorList>
            <person name="Wang Y."/>
            <person name="Stata M."/>
            <person name="Wang W."/>
            <person name="Stajich J.E."/>
            <person name="White M.M."/>
            <person name="Moncalvo J.M."/>
        </authorList>
    </citation>
    <scope>NUCLEOTIDE SEQUENCE [LARGE SCALE GENOMIC DNA]</scope>
    <source>
        <strain evidence="2 3">SWE-8-4</strain>
    </source>
</reference>
<gene>
    <name evidence="2" type="ORF">BB561_005507</name>
</gene>
<sequence>MSRAGAKTPKNSDTKAEPPVCSKPGAKSPSSIAGAFQRRVAKRYNKKILSSLQYSDCFGNAYMKISKHNRSVSRKSNIENLISKIRSSKSTPFLSRRPTTTTKKTPRSRVSPHDNPGSCRRPGFRRQNSVFDPTPTHIFAQTLQNDLDSPHNIKLLSKDTKALRGKLHSRLSNIKDIKALRVKLHTRLSNIKDIKSLKHYAIETDLNISSATLLSNDKSTLKKISIACNTILITPKLQNPHNTLTPCLFSQHSSTLSEDINLNLDLYEKINTAAFAIEKK</sequence>
<name>A0A2T9YA19_9FUNG</name>
<protein>
    <submittedName>
        <fullName evidence="2">Uncharacterized protein</fullName>
    </submittedName>
</protein>
<keyword evidence="3" id="KW-1185">Reference proteome</keyword>
<dbReference type="EMBL" id="MBFR01000334">
    <property type="protein sequence ID" value="PVU89172.1"/>
    <property type="molecule type" value="Genomic_DNA"/>
</dbReference>
<proteinExistence type="predicted"/>
<dbReference type="Proteomes" id="UP000245383">
    <property type="component" value="Unassembled WGS sequence"/>
</dbReference>
<evidence type="ECO:0000313" key="3">
    <source>
        <dbReference type="Proteomes" id="UP000245383"/>
    </source>
</evidence>
<comment type="caution">
    <text evidence="2">The sequence shown here is derived from an EMBL/GenBank/DDBJ whole genome shotgun (WGS) entry which is preliminary data.</text>
</comment>